<evidence type="ECO:0000313" key="6">
    <source>
        <dbReference type="EMBL" id="HJB91492.1"/>
    </source>
</evidence>
<dbReference type="InterPro" id="IPR027291">
    <property type="entry name" value="Glyco_hydro_38_N_sf"/>
</dbReference>
<dbReference type="GO" id="GO:0006013">
    <property type="term" value="P:mannose metabolic process"/>
    <property type="evidence" value="ECO:0007669"/>
    <property type="project" value="InterPro"/>
</dbReference>
<dbReference type="Gene3D" id="3.20.110.10">
    <property type="entry name" value="Glycoside hydrolase 38, N terminal domain"/>
    <property type="match status" value="1"/>
</dbReference>
<dbReference type="InterPro" id="IPR000602">
    <property type="entry name" value="Glyco_hydro_38_N"/>
</dbReference>
<dbReference type="Pfam" id="PF17677">
    <property type="entry name" value="Glyco_hydro38C2"/>
    <property type="match status" value="1"/>
</dbReference>
<dbReference type="Gene3D" id="6.20.20.10">
    <property type="match status" value="1"/>
</dbReference>
<gene>
    <name evidence="6" type="ORF">H9763_08505</name>
</gene>
<comment type="similarity">
    <text evidence="1">Belongs to the glycosyl hydrolase 38 family.</text>
</comment>
<accession>A0A9D2SEB5</accession>
<dbReference type="AlphaFoldDB" id="A0A9D2SEB5"/>
<comment type="caution">
    <text evidence="6">The sequence shown here is derived from an EMBL/GenBank/DDBJ whole genome shotgun (WGS) entry which is preliminary data.</text>
</comment>
<dbReference type="InterPro" id="IPR011330">
    <property type="entry name" value="Glyco_hydro/deAcase_b/a-brl"/>
</dbReference>
<reference evidence="6" key="2">
    <citation type="submission" date="2021-04" db="EMBL/GenBank/DDBJ databases">
        <authorList>
            <person name="Gilroy R."/>
        </authorList>
    </citation>
    <scope>NUCLEOTIDE SEQUENCE</scope>
    <source>
        <strain evidence="6">USAMLcec3-2134</strain>
    </source>
</reference>
<keyword evidence="3" id="KW-0378">Hydrolase</keyword>
<keyword evidence="4" id="KW-0326">Glycosidase</keyword>
<dbReference type="InterPro" id="IPR041147">
    <property type="entry name" value="GH38_C"/>
</dbReference>
<dbReference type="InterPro" id="IPR011013">
    <property type="entry name" value="Gal_mutarotase_sf_dom"/>
</dbReference>
<dbReference type="Pfam" id="PF09261">
    <property type="entry name" value="Alpha-mann_mid"/>
    <property type="match status" value="1"/>
</dbReference>
<dbReference type="SUPFAM" id="SSF88713">
    <property type="entry name" value="Glycoside hydrolase/deacetylase"/>
    <property type="match status" value="1"/>
</dbReference>
<dbReference type="GO" id="GO:0004559">
    <property type="term" value="F:alpha-mannosidase activity"/>
    <property type="evidence" value="ECO:0007669"/>
    <property type="project" value="InterPro"/>
</dbReference>
<feature type="domain" description="Glycoside hydrolase family 38 central" evidence="5">
    <location>
        <begin position="312"/>
        <end position="383"/>
    </location>
</feature>
<dbReference type="GO" id="GO:0030246">
    <property type="term" value="F:carbohydrate binding"/>
    <property type="evidence" value="ECO:0007669"/>
    <property type="project" value="InterPro"/>
</dbReference>
<dbReference type="Proteomes" id="UP000886883">
    <property type="component" value="Unassembled WGS sequence"/>
</dbReference>
<evidence type="ECO:0000259" key="5">
    <source>
        <dbReference type="SMART" id="SM00872"/>
    </source>
</evidence>
<dbReference type="GO" id="GO:0046872">
    <property type="term" value="F:metal ion binding"/>
    <property type="evidence" value="ECO:0007669"/>
    <property type="project" value="UniProtKB-KW"/>
</dbReference>
<evidence type="ECO:0000313" key="7">
    <source>
        <dbReference type="Proteomes" id="UP000886883"/>
    </source>
</evidence>
<dbReference type="InterPro" id="IPR015341">
    <property type="entry name" value="Glyco_hydro_38_cen"/>
</dbReference>
<evidence type="ECO:0000256" key="2">
    <source>
        <dbReference type="ARBA" id="ARBA00022723"/>
    </source>
</evidence>
<protein>
    <recommendedName>
        <fullName evidence="5">Glycoside hydrolase family 38 central domain-containing protein</fullName>
    </recommendedName>
</protein>
<reference evidence="6" key="1">
    <citation type="journal article" date="2021" name="PeerJ">
        <title>Extensive microbial diversity within the chicken gut microbiome revealed by metagenomics and culture.</title>
        <authorList>
            <person name="Gilroy R."/>
            <person name="Ravi A."/>
            <person name="Getino M."/>
            <person name="Pursley I."/>
            <person name="Horton D.L."/>
            <person name="Alikhan N.F."/>
            <person name="Baker D."/>
            <person name="Gharbi K."/>
            <person name="Hall N."/>
            <person name="Watson M."/>
            <person name="Adriaenssens E.M."/>
            <person name="Foster-Nyarko E."/>
            <person name="Jarju S."/>
            <person name="Secka A."/>
            <person name="Antonio M."/>
            <person name="Oren A."/>
            <person name="Chaudhuri R.R."/>
            <person name="La Ragione R."/>
            <person name="Hildebrand F."/>
            <person name="Pallen M.J."/>
        </authorList>
    </citation>
    <scope>NUCLEOTIDE SEQUENCE</scope>
    <source>
        <strain evidence="6">USAMLcec3-2134</strain>
    </source>
</reference>
<evidence type="ECO:0000256" key="3">
    <source>
        <dbReference type="ARBA" id="ARBA00022801"/>
    </source>
</evidence>
<dbReference type="Gene3D" id="2.70.98.30">
    <property type="entry name" value="Golgi alpha-mannosidase II, domain 4"/>
    <property type="match status" value="1"/>
</dbReference>
<dbReference type="Pfam" id="PF07748">
    <property type="entry name" value="Glyco_hydro_38C"/>
    <property type="match status" value="1"/>
</dbReference>
<dbReference type="EMBL" id="DWXE01000028">
    <property type="protein sequence ID" value="HJB91492.1"/>
    <property type="molecule type" value="Genomic_DNA"/>
</dbReference>
<evidence type="ECO:0000256" key="1">
    <source>
        <dbReference type="ARBA" id="ARBA00009792"/>
    </source>
</evidence>
<proteinExistence type="inferred from homology"/>
<dbReference type="Pfam" id="PF01074">
    <property type="entry name" value="Glyco_hydro_38N"/>
    <property type="match status" value="1"/>
</dbReference>
<dbReference type="InterPro" id="IPR037094">
    <property type="entry name" value="Glyco_hydro_38_cen_sf"/>
</dbReference>
<dbReference type="PANTHER" id="PTHR46017:SF1">
    <property type="entry name" value="ALPHA-MANNOSIDASE 2C1"/>
    <property type="match status" value="1"/>
</dbReference>
<organism evidence="6 7">
    <name type="scientific">Candidatus Eisenbergiella merdigallinarum</name>
    <dbReference type="NCBI Taxonomy" id="2838552"/>
    <lineage>
        <taxon>Bacteria</taxon>
        <taxon>Bacillati</taxon>
        <taxon>Bacillota</taxon>
        <taxon>Clostridia</taxon>
        <taxon>Lachnospirales</taxon>
        <taxon>Lachnospiraceae</taxon>
        <taxon>Eisenbergiella</taxon>
    </lineage>
</organism>
<name>A0A9D2SEB5_9FIRM</name>
<dbReference type="Gene3D" id="1.20.1270.50">
    <property type="entry name" value="Glycoside hydrolase family 38, central domain"/>
    <property type="match status" value="1"/>
</dbReference>
<dbReference type="InterPro" id="IPR011682">
    <property type="entry name" value="Glyco_hydro_38_C"/>
</dbReference>
<dbReference type="SMART" id="SM00872">
    <property type="entry name" value="Alpha-mann_mid"/>
    <property type="match status" value="1"/>
</dbReference>
<evidence type="ECO:0000256" key="4">
    <source>
        <dbReference type="ARBA" id="ARBA00023295"/>
    </source>
</evidence>
<dbReference type="InterPro" id="IPR028995">
    <property type="entry name" value="Glyco_hydro_57/38_cen_sf"/>
</dbReference>
<keyword evidence="2" id="KW-0479">Metal-binding</keyword>
<dbReference type="GO" id="GO:0009313">
    <property type="term" value="P:oligosaccharide catabolic process"/>
    <property type="evidence" value="ECO:0007669"/>
    <property type="project" value="TreeGrafter"/>
</dbReference>
<dbReference type="SUPFAM" id="SSF74650">
    <property type="entry name" value="Galactose mutarotase-like"/>
    <property type="match status" value="1"/>
</dbReference>
<dbReference type="SUPFAM" id="SSF88688">
    <property type="entry name" value="Families 57/38 glycoside transferase middle domain"/>
    <property type="match status" value="1"/>
</dbReference>
<sequence length="874" mass="99609">MKKRIDILLCNHFDLTWRRCFLNPLFWQGKTWIPYARIQEFYIKRCLAMCEKDETFRFNVESPAVLRTYLERHPQDEKKIRELIGSGRLDLPFTGDNIVDSNLVEGESLIRNFLYGWRYMKRLGHDGGKMAYRRDAFGNSAQLPQILKGFGMEWVWGLSYTEPVAPVWEGLDGSRIFCQEPPSFAESGSIDKYAPCPVCRGSGERDGLECPACEGKGIEWKAPKFEINLPAAPETIGSYGIWTQRSEELIPPWSMLGWPERMERVLEKRGESAEVRFATFSDLWEAEKEKVRRTAGDPGARILDGCELNANNTGVYVSRIGLKQRCRSCETRMFELEHLLAQAVDGGMEYPRRTLEKLWEKILLLMFHDAVTGTVVDAAAQELEDTGRQVLEEIGRLEKEAYSFLRRPEDGIYTVFNSGLAAWKGSLPVSLEGEEPCSFETEEGEPVPALAWEKGERGFHTRLLLPEILPLSPLSLKRIPLRQDAPSGMIREFRADGLPDGEENAVEIESERFRIRADGRGIVSILDRKTGIRLQETDGIRIHEIYLEHDEGSPWTTLSADRRREKLSEKTRLCRMEKNDVYESLTFKVEPCNANTVEGTELSWSVILERNGDRIDFFLDMEYWDTYNRRIRVAFPAGWKGRALYEIPYGTLQRDSYPGGFDQWDNACGDWPALHWAGIAGERAGMAVINRGTPSYVAEHGDAGDTLLLSLLRSPCVPTYLHEPRSYDMRGYDGMRDTGRHQFRYALYLCDGALEESDIVDAAEAFHINPGFVEGRLRTGAEPEVKSDCVRLSAWYANGKKESVVRLFEYRGRGGTVVLRIPAGLRAWRCDLKEQALEEYPVEADGSAERKGTIRLCLRPFEILTVKLVGEDET</sequence>
<dbReference type="PANTHER" id="PTHR46017">
    <property type="entry name" value="ALPHA-MANNOSIDASE 2C1"/>
    <property type="match status" value="1"/>
</dbReference>